<comment type="similarity">
    <text evidence="2">Belongs to the cytochrome c oxidase bacterial subunit 4 family.</text>
</comment>
<feature type="transmembrane region" description="Helical" evidence="17">
    <location>
        <begin position="18"/>
        <end position="37"/>
    </location>
</feature>
<dbReference type="GO" id="GO:0015078">
    <property type="term" value="F:proton transmembrane transporter activity"/>
    <property type="evidence" value="ECO:0007669"/>
    <property type="project" value="TreeGrafter"/>
</dbReference>
<keyword evidence="10" id="KW-0560">Oxidoreductase</keyword>
<comment type="subunit">
    <text evidence="3">Heterooctamer of two A chains, two B chains, two C chains and two D chains.</text>
</comment>
<dbReference type="STRING" id="195913.SAMN04488004_109127"/>
<keyword evidence="7 17" id="KW-0812">Transmembrane</keyword>
<evidence type="ECO:0000256" key="13">
    <source>
        <dbReference type="ARBA" id="ARBA00030071"/>
    </source>
</evidence>
<dbReference type="GO" id="GO:0005886">
    <property type="term" value="C:plasma membrane"/>
    <property type="evidence" value="ECO:0007669"/>
    <property type="project" value="UniProtKB-SubCell"/>
</dbReference>
<dbReference type="Pfam" id="PF03626">
    <property type="entry name" value="COX4_pro"/>
    <property type="match status" value="1"/>
</dbReference>
<evidence type="ECO:0000256" key="9">
    <source>
        <dbReference type="ARBA" id="ARBA00022989"/>
    </source>
</evidence>
<evidence type="ECO:0000256" key="15">
    <source>
        <dbReference type="ARBA" id="ARBA00031887"/>
    </source>
</evidence>
<proteinExistence type="inferred from homology"/>
<dbReference type="GeneID" id="97893038"/>
<dbReference type="RefSeq" id="WP_090189069.1">
    <property type="nucleotide sequence ID" value="NZ_CAXIDI010000005.1"/>
</dbReference>
<evidence type="ECO:0000313" key="18">
    <source>
        <dbReference type="EMBL" id="SFL17773.1"/>
    </source>
</evidence>
<dbReference type="GO" id="GO:0015990">
    <property type="term" value="P:electron transport coupled proton transport"/>
    <property type="evidence" value="ECO:0007669"/>
    <property type="project" value="InterPro"/>
</dbReference>
<evidence type="ECO:0000313" key="19">
    <source>
        <dbReference type="Proteomes" id="UP000199550"/>
    </source>
</evidence>
<evidence type="ECO:0000256" key="14">
    <source>
        <dbReference type="ARBA" id="ARBA00030211"/>
    </source>
</evidence>
<evidence type="ECO:0000256" key="8">
    <source>
        <dbReference type="ARBA" id="ARBA00022982"/>
    </source>
</evidence>
<dbReference type="InterPro" id="IPR050968">
    <property type="entry name" value="Cytochrome_c_oxidase_bac_sub4"/>
</dbReference>
<dbReference type="PANTHER" id="PTHR36835">
    <property type="entry name" value="CYTOCHROME BO(3) UBIQUINOL OXIDASE SUBUNIT 4"/>
    <property type="match status" value="1"/>
</dbReference>
<evidence type="ECO:0000256" key="17">
    <source>
        <dbReference type="SAM" id="Phobius"/>
    </source>
</evidence>
<evidence type="ECO:0000256" key="7">
    <source>
        <dbReference type="ARBA" id="ARBA00022692"/>
    </source>
</evidence>
<evidence type="ECO:0000256" key="16">
    <source>
        <dbReference type="ARBA" id="ARBA00032185"/>
    </source>
</evidence>
<dbReference type="GO" id="GO:0019646">
    <property type="term" value="P:aerobic electron transport chain"/>
    <property type="evidence" value="ECO:0007669"/>
    <property type="project" value="TreeGrafter"/>
</dbReference>
<keyword evidence="6" id="KW-1003">Cell membrane</keyword>
<dbReference type="GO" id="GO:0009319">
    <property type="term" value="C:cytochrome o ubiquinol oxidase complex"/>
    <property type="evidence" value="ECO:0007669"/>
    <property type="project" value="TreeGrafter"/>
</dbReference>
<dbReference type="GO" id="GO:0009486">
    <property type="term" value="F:cytochrome bo3 ubiquinol oxidase activity"/>
    <property type="evidence" value="ECO:0007669"/>
    <property type="project" value="InterPro"/>
</dbReference>
<keyword evidence="8" id="KW-0249">Electron transport</keyword>
<protein>
    <recommendedName>
        <fullName evidence="4">Cytochrome bo(3) ubiquinol oxidase subunit 4</fullName>
    </recommendedName>
    <alternativeName>
        <fullName evidence="16">Cytochrome o ubiquinol oxidase subunit 4</fullName>
    </alternativeName>
    <alternativeName>
        <fullName evidence="13">Oxidase bo(3) subunit 4</fullName>
    </alternativeName>
    <alternativeName>
        <fullName evidence="14">Ubiquinol oxidase polypeptide IV</fullName>
    </alternativeName>
    <alternativeName>
        <fullName evidence="15">Ubiquinol oxidase subunit 4</fullName>
    </alternativeName>
</protein>
<evidence type="ECO:0000256" key="5">
    <source>
        <dbReference type="ARBA" id="ARBA00022448"/>
    </source>
</evidence>
<dbReference type="Proteomes" id="UP000199550">
    <property type="component" value="Unassembled WGS sequence"/>
</dbReference>
<gene>
    <name evidence="18" type="ORF">SAMN04488004_109127</name>
</gene>
<evidence type="ECO:0000256" key="6">
    <source>
        <dbReference type="ARBA" id="ARBA00022475"/>
    </source>
</evidence>
<keyword evidence="19" id="KW-1185">Reference proteome</keyword>
<evidence type="ECO:0000256" key="4">
    <source>
        <dbReference type="ARBA" id="ARBA00014689"/>
    </source>
</evidence>
<keyword evidence="9 17" id="KW-1133">Transmembrane helix</keyword>
<dbReference type="NCBIfam" id="TIGR02847">
    <property type="entry name" value="CyoD"/>
    <property type="match status" value="1"/>
</dbReference>
<evidence type="ECO:0000256" key="11">
    <source>
        <dbReference type="ARBA" id="ARBA00023136"/>
    </source>
</evidence>
<name>A0A1I4FJX5_9RHOB</name>
<dbReference type="PANTHER" id="PTHR36835:SF1">
    <property type="entry name" value="CYTOCHROME BO(3) UBIQUINOL OXIDASE SUBUNIT 4"/>
    <property type="match status" value="1"/>
</dbReference>
<evidence type="ECO:0000256" key="2">
    <source>
        <dbReference type="ARBA" id="ARBA00008079"/>
    </source>
</evidence>
<evidence type="ECO:0000256" key="1">
    <source>
        <dbReference type="ARBA" id="ARBA00004651"/>
    </source>
</evidence>
<keyword evidence="5" id="KW-0813">Transport</keyword>
<dbReference type="InterPro" id="IPR014210">
    <property type="entry name" value="Cyt_o_ubiqinol_oxidase_su4"/>
</dbReference>
<dbReference type="InterPro" id="IPR005171">
    <property type="entry name" value="Cyt_c_oxidase_su4_prok"/>
</dbReference>
<reference evidence="18 19" key="1">
    <citation type="submission" date="2016-10" db="EMBL/GenBank/DDBJ databases">
        <authorList>
            <person name="de Groot N.N."/>
        </authorList>
    </citation>
    <scope>NUCLEOTIDE SEQUENCE [LARGE SCALE GENOMIC DNA]</scope>
    <source>
        <strain evidence="18 19">DSM 16199</strain>
    </source>
</reference>
<evidence type="ECO:0000256" key="3">
    <source>
        <dbReference type="ARBA" id="ARBA00011700"/>
    </source>
</evidence>
<feature type="transmembrane region" description="Helical" evidence="17">
    <location>
        <begin position="44"/>
        <end position="67"/>
    </location>
</feature>
<dbReference type="AlphaFoldDB" id="A0A1I4FJX5"/>
<comment type="function">
    <text evidence="12">Cytochrome bo(3) ubiquinol terminal oxidase is the component of the aerobic respiratory chain of E.coli that predominates when cells are grown at high aeration. Has proton pump activity across the membrane in addition to electron transfer, pumping 2 protons/electron.</text>
</comment>
<comment type="subcellular location">
    <subcellularLocation>
        <location evidence="1">Cell membrane</location>
        <topology evidence="1">Multi-pass membrane protein</topology>
    </subcellularLocation>
</comment>
<dbReference type="OrthoDB" id="2375888at2"/>
<dbReference type="EMBL" id="FOTF01000009">
    <property type="protein sequence ID" value="SFL17773.1"/>
    <property type="molecule type" value="Genomic_DNA"/>
</dbReference>
<feature type="transmembrane region" description="Helical" evidence="17">
    <location>
        <begin position="79"/>
        <end position="100"/>
    </location>
</feature>
<keyword evidence="11 17" id="KW-0472">Membrane</keyword>
<evidence type="ECO:0000256" key="12">
    <source>
        <dbReference type="ARBA" id="ARBA00025694"/>
    </source>
</evidence>
<sequence>MSAEHHDTHEAHGSYRSYMIGFVLSVVLTAIPFWIVLAEVEIHLWLALSIIFGLGAIQIMVHVFYFLHVTVKAEAGWQVMSLVFTGVLLLIVLVGSIWVMTHLNTNMMPQHEQMEMMRNAG</sequence>
<evidence type="ECO:0000256" key="10">
    <source>
        <dbReference type="ARBA" id="ARBA00023002"/>
    </source>
</evidence>
<organism evidence="18 19">
    <name type="scientific">Loktanella salsilacus</name>
    <dbReference type="NCBI Taxonomy" id="195913"/>
    <lineage>
        <taxon>Bacteria</taxon>
        <taxon>Pseudomonadati</taxon>
        <taxon>Pseudomonadota</taxon>
        <taxon>Alphaproteobacteria</taxon>
        <taxon>Rhodobacterales</taxon>
        <taxon>Roseobacteraceae</taxon>
        <taxon>Loktanella</taxon>
    </lineage>
</organism>
<accession>A0A1I4FJX5</accession>